<dbReference type="EMBL" id="KV427610">
    <property type="protein sequence ID" value="KZT10181.1"/>
    <property type="molecule type" value="Genomic_DNA"/>
</dbReference>
<reference evidence="1 2" key="1">
    <citation type="journal article" date="2016" name="Mol. Biol. Evol.">
        <title>Comparative Genomics of Early-Diverging Mushroom-Forming Fungi Provides Insights into the Origins of Lignocellulose Decay Capabilities.</title>
        <authorList>
            <person name="Nagy L.G."/>
            <person name="Riley R."/>
            <person name="Tritt A."/>
            <person name="Adam C."/>
            <person name="Daum C."/>
            <person name="Floudas D."/>
            <person name="Sun H."/>
            <person name="Yadav J.S."/>
            <person name="Pangilinan J."/>
            <person name="Larsson K.H."/>
            <person name="Matsuura K."/>
            <person name="Barry K."/>
            <person name="Labutti K."/>
            <person name="Kuo R."/>
            <person name="Ohm R.A."/>
            <person name="Bhattacharya S.S."/>
            <person name="Shirouzu T."/>
            <person name="Yoshinaga Y."/>
            <person name="Martin F.M."/>
            <person name="Grigoriev I.V."/>
            <person name="Hibbett D.S."/>
        </authorList>
    </citation>
    <scope>NUCLEOTIDE SEQUENCE [LARGE SCALE GENOMIC DNA]</scope>
    <source>
        <strain evidence="1 2">93-53</strain>
    </source>
</reference>
<evidence type="ECO:0000313" key="2">
    <source>
        <dbReference type="Proteomes" id="UP000076871"/>
    </source>
</evidence>
<gene>
    <name evidence="1" type="ORF">LAESUDRAFT_475508</name>
</gene>
<dbReference type="RefSeq" id="XP_040767921.1">
    <property type="nucleotide sequence ID" value="XM_040902612.1"/>
</dbReference>
<dbReference type="AlphaFoldDB" id="A0A165GD15"/>
<dbReference type="GeneID" id="63819643"/>
<name>A0A165GD15_9APHY</name>
<accession>A0A165GD15</accession>
<evidence type="ECO:0000313" key="1">
    <source>
        <dbReference type="EMBL" id="KZT10181.1"/>
    </source>
</evidence>
<keyword evidence="2" id="KW-1185">Reference proteome</keyword>
<dbReference type="Proteomes" id="UP000076871">
    <property type="component" value="Unassembled WGS sequence"/>
</dbReference>
<organism evidence="1 2">
    <name type="scientific">Laetiporus sulphureus 93-53</name>
    <dbReference type="NCBI Taxonomy" id="1314785"/>
    <lineage>
        <taxon>Eukaryota</taxon>
        <taxon>Fungi</taxon>
        <taxon>Dikarya</taxon>
        <taxon>Basidiomycota</taxon>
        <taxon>Agaricomycotina</taxon>
        <taxon>Agaricomycetes</taxon>
        <taxon>Polyporales</taxon>
        <taxon>Laetiporus</taxon>
    </lineage>
</organism>
<dbReference type="InParanoid" id="A0A165GD15"/>
<sequence>MCIGEMKLLNFLSAALSDYGTLFTYSARYKGFRCTLHMFLPTPSPSCAIDECSVSAPSAIHLCGFAKTQRVKTYQLGKRKHTMHKPCFILHVRATFGSILKLTDFCFSFAARRVPQLLAAVCLTTQSPRAYRPTSAAAQCWRAASSPDKT</sequence>
<proteinExistence type="predicted"/>
<protein>
    <submittedName>
        <fullName evidence="1">Uncharacterized protein</fullName>
    </submittedName>
</protein>